<organism evidence="1 2">
    <name type="scientific">Franconibacter daqui</name>
    <dbReference type="NCBI Taxonomy" id="2047724"/>
    <lineage>
        <taxon>Bacteria</taxon>
        <taxon>Pseudomonadati</taxon>
        <taxon>Pseudomonadota</taxon>
        <taxon>Gammaproteobacteria</taxon>
        <taxon>Enterobacterales</taxon>
        <taxon>Enterobacteriaceae</taxon>
        <taxon>Franconibacter</taxon>
    </lineage>
</organism>
<evidence type="ECO:0000313" key="1">
    <source>
        <dbReference type="EMBL" id="MER0126045.1"/>
    </source>
</evidence>
<dbReference type="InterPro" id="IPR012933">
    <property type="entry name" value="HicA_mRNA_interferase"/>
</dbReference>
<name>A0ABV1PMI1_9ENTR</name>
<proteinExistence type="predicted"/>
<dbReference type="Proteomes" id="UP001447374">
    <property type="component" value="Unassembled WGS sequence"/>
</dbReference>
<accession>A0ABV1PMI1</accession>
<comment type="caution">
    <text evidence="1">The sequence shown here is derived from an EMBL/GenBank/DDBJ whole genome shotgun (WGS) entry which is preliminary data.</text>
</comment>
<gene>
    <name evidence="1" type="ORF">ABQG75_09925</name>
</gene>
<protein>
    <submittedName>
        <fullName evidence="1">Type II toxin-antitoxin system HicA family toxin</fullName>
    </submittedName>
</protein>
<dbReference type="RefSeq" id="WP_024557521.1">
    <property type="nucleotide sequence ID" value="NZ_JALLMW010000003.1"/>
</dbReference>
<dbReference type="Pfam" id="PF07927">
    <property type="entry name" value="HicA_toxin"/>
    <property type="match status" value="1"/>
</dbReference>
<reference evidence="1 2" key="1">
    <citation type="submission" date="2024-06" db="EMBL/GenBank/DDBJ databases">
        <title>Fanconibacter daqui strain Q02 whole shotgun sequencing project.</title>
        <authorList>
            <person name="Rodrigues J.W.A."/>
            <person name="Viana L.C."/>
            <person name="Vieira E.C."/>
            <person name="Souza F.O.L."/>
            <person name="Alegria O.C."/>
            <person name="Patroca S."/>
            <person name="Cruz A.C.R."/>
            <person name="Nunes A.R.C."/>
        </authorList>
    </citation>
    <scope>NUCLEOTIDE SEQUENCE [LARGE SCALE GENOMIC DNA]</scope>
    <source>
        <strain evidence="1 2">Q02</strain>
    </source>
</reference>
<dbReference type="EMBL" id="JBEHGX010000004">
    <property type="protein sequence ID" value="MER0126045.1"/>
    <property type="molecule type" value="Genomic_DNA"/>
</dbReference>
<evidence type="ECO:0000313" key="2">
    <source>
        <dbReference type="Proteomes" id="UP001447374"/>
    </source>
</evidence>
<sequence length="91" mass="10313">MGYGKEYLRKKHHHTLCQVFASPVSTAIKWQDIEMLIIALGGEVSMGRGSRVRFLLNDSVAHFHRPHPDPTTDKGAVLGLRYWLQEQGVMP</sequence>
<keyword evidence="2" id="KW-1185">Reference proteome</keyword>